<keyword evidence="5 10" id="KW-0808">Transferase</keyword>
<keyword evidence="9 10" id="KW-0472">Membrane</keyword>
<comment type="pathway">
    <text evidence="2 10">Protein modification; protein glycosylation.</text>
</comment>
<evidence type="ECO:0000256" key="5">
    <source>
        <dbReference type="ARBA" id="ARBA00022679"/>
    </source>
</evidence>
<organism evidence="11 12">
    <name type="scientific">Paraglomus brasilianum</name>
    <dbReference type="NCBI Taxonomy" id="144538"/>
    <lineage>
        <taxon>Eukaryota</taxon>
        <taxon>Fungi</taxon>
        <taxon>Fungi incertae sedis</taxon>
        <taxon>Mucoromycota</taxon>
        <taxon>Glomeromycotina</taxon>
        <taxon>Glomeromycetes</taxon>
        <taxon>Paraglomerales</taxon>
        <taxon>Paraglomeraceae</taxon>
        <taxon>Paraglomus</taxon>
    </lineage>
</organism>
<accession>A0A9N9C2A0</accession>
<evidence type="ECO:0000256" key="1">
    <source>
        <dbReference type="ARBA" id="ARBA00004477"/>
    </source>
</evidence>
<feature type="transmembrane region" description="Helical" evidence="10">
    <location>
        <begin position="175"/>
        <end position="195"/>
    </location>
</feature>
<dbReference type="OrthoDB" id="5589195at2759"/>
<feature type="transmembrane region" description="Helical" evidence="10">
    <location>
        <begin position="260"/>
        <end position="280"/>
    </location>
</feature>
<dbReference type="PANTHER" id="PTHR12413">
    <property type="entry name" value="DOLICHYL GLYCOSYLTRANSFERASE"/>
    <property type="match status" value="1"/>
</dbReference>
<proteinExistence type="inferred from homology"/>
<feature type="transmembrane region" description="Helical" evidence="10">
    <location>
        <begin position="495"/>
        <end position="516"/>
    </location>
</feature>
<dbReference type="InterPro" id="IPR004856">
    <property type="entry name" value="Glyco_trans_ALG6/ALG8"/>
</dbReference>
<feature type="transmembrane region" description="Helical" evidence="10">
    <location>
        <begin position="358"/>
        <end position="377"/>
    </location>
</feature>
<feature type="transmembrane region" description="Helical" evidence="10">
    <location>
        <begin position="141"/>
        <end position="163"/>
    </location>
</feature>
<reference evidence="11" key="1">
    <citation type="submission" date="2021-06" db="EMBL/GenBank/DDBJ databases">
        <authorList>
            <person name="Kallberg Y."/>
            <person name="Tangrot J."/>
            <person name="Rosling A."/>
        </authorList>
    </citation>
    <scope>NUCLEOTIDE SEQUENCE</scope>
    <source>
        <strain evidence="11">BR232B</strain>
    </source>
</reference>
<keyword evidence="4 10" id="KW-0328">Glycosyltransferase</keyword>
<gene>
    <name evidence="11" type="ORF">PBRASI_LOCUS7026</name>
</gene>
<dbReference type="Proteomes" id="UP000789739">
    <property type="component" value="Unassembled WGS sequence"/>
</dbReference>
<feature type="transmembrane region" description="Helical" evidence="10">
    <location>
        <begin position="215"/>
        <end position="248"/>
    </location>
</feature>
<feature type="transmembrane region" description="Helical" evidence="10">
    <location>
        <begin position="425"/>
        <end position="450"/>
    </location>
</feature>
<comment type="similarity">
    <text evidence="3 10">Belongs to the ALG6/ALG8 glucosyltransferase family.</text>
</comment>
<name>A0A9N9C2A0_9GLOM</name>
<keyword evidence="8 10" id="KW-1133">Transmembrane helix</keyword>
<evidence type="ECO:0000313" key="11">
    <source>
        <dbReference type="EMBL" id="CAG8589039.1"/>
    </source>
</evidence>
<evidence type="ECO:0000256" key="9">
    <source>
        <dbReference type="ARBA" id="ARBA00023136"/>
    </source>
</evidence>
<keyword evidence="12" id="KW-1185">Reference proteome</keyword>
<evidence type="ECO:0000256" key="3">
    <source>
        <dbReference type="ARBA" id="ARBA00008715"/>
    </source>
</evidence>
<dbReference type="PANTHER" id="PTHR12413:SF1">
    <property type="entry name" value="DOLICHYL PYROPHOSPHATE MAN9GLCNAC2 ALPHA-1,3-GLUCOSYLTRANSFERASE"/>
    <property type="match status" value="1"/>
</dbReference>
<dbReference type="Pfam" id="PF03155">
    <property type="entry name" value="Alg6_Alg8"/>
    <property type="match status" value="1"/>
</dbReference>
<comment type="caution">
    <text evidence="11">The sequence shown here is derived from an EMBL/GenBank/DDBJ whole genome shotgun (WGS) entry which is preliminary data.</text>
</comment>
<sequence length="539" mass="62849">MPKIRSTKTTTPSSSLSFYYHDSPAWQILAWSEDVGILKWMLYIIVLFSLFIRCCVALWGYSGYNTPPKYGDYEAQRHWMELTLHVPIDQWYYYDLDWWGLDYPPLTAYVSWICGKIGSAIEPKWFTLDESRGHESPDNKVFMRMTVLISEYIIYVPAVYVFVKWYYRKSTQKEQLLYFFLIVMQPSLILIDHGHFQYNSIMLGLTIWAINCYSYGYYVIGSIFFCLALCFKQMALYYALPVFFYLLGICARDKKVGLNLFLKLGITVIVTLGILFFPFLSSISDLQQAMIRIFPLYRGLWEDKVANFWCALNIVVKLREIFQIHVLAKISLLATLLFSSFPSYITFCLSYYSHQPSLSLYTLSAVSMAFFLFSFQVHEKSILLPLMPITLLIGDGEWEKSKMVMWINSVGLFSLYPLLKKDELAIPYFVLFILYNWFFSSSLSSTLFLQSTAFTTLFSSKLSAIAAVLPLSTYMPIILFHMLELFLPPPQRYPDVYVVGNVVFCAGWFGVIYLGLVKWHLERLRQLERERVTDTKKVD</sequence>
<evidence type="ECO:0000313" key="12">
    <source>
        <dbReference type="Proteomes" id="UP000789739"/>
    </source>
</evidence>
<evidence type="ECO:0000256" key="2">
    <source>
        <dbReference type="ARBA" id="ARBA00004922"/>
    </source>
</evidence>
<evidence type="ECO:0000256" key="4">
    <source>
        <dbReference type="ARBA" id="ARBA00022676"/>
    </source>
</evidence>
<dbReference type="GO" id="GO:0042281">
    <property type="term" value="F:dolichyl pyrophosphate Man9GlcNAc2 alpha-1,3-glucosyltransferase activity"/>
    <property type="evidence" value="ECO:0007669"/>
    <property type="project" value="TreeGrafter"/>
</dbReference>
<evidence type="ECO:0000256" key="6">
    <source>
        <dbReference type="ARBA" id="ARBA00022692"/>
    </source>
</evidence>
<evidence type="ECO:0000256" key="8">
    <source>
        <dbReference type="ARBA" id="ARBA00022989"/>
    </source>
</evidence>
<dbReference type="AlphaFoldDB" id="A0A9N9C2A0"/>
<protein>
    <recommendedName>
        <fullName evidence="10">Alpha-1,3-glucosyltransferase</fullName>
        <ecNumber evidence="10">2.4.1.-</ecNumber>
    </recommendedName>
</protein>
<evidence type="ECO:0000256" key="10">
    <source>
        <dbReference type="RuleBase" id="RU363110"/>
    </source>
</evidence>
<keyword evidence="7 10" id="KW-0256">Endoplasmic reticulum</keyword>
<dbReference type="EC" id="2.4.1.-" evidence="10"/>
<dbReference type="GO" id="GO:0005789">
    <property type="term" value="C:endoplasmic reticulum membrane"/>
    <property type="evidence" value="ECO:0007669"/>
    <property type="project" value="UniProtKB-SubCell"/>
</dbReference>
<feature type="transmembrane region" description="Helical" evidence="10">
    <location>
        <begin position="330"/>
        <end position="352"/>
    </location>
</feature>
<feature type="transmembrane region" description="Helical" evidence="10">
    <location>
        <begin position="40"/>
        <end position="61"/>
    </location>
</feature>
<evidence type="ECO:0000256" key="7">
    <source>
        <dbReference type="ARBA" id="ARBA00022824"/>
    </source>
</evidence>
<feature type="transmembrane region" description="Helical" evidence="10">
    <location>
        <begin position="462"/>
        <end position="483"/>
    </location>
</feature>
<dbReference type="EMBL" id="CAJVPI010001014">
    <property type="protein sequence ID" value="CAG8589039.1"/>
    <property type="molecule type" value="Genomic_DNA"/>
</dbReference>
<comment type="subcellular location">
    <subcellularLocation>
        <location evidence="1 10">Endoplasmic reticulum membrane</location>
        <topology evidence="1 10">Multi-pass membrane protein</topology>
    </subcellularLocation>
</comment>
<keyword evidence="6 10" id="KW-0812">Transmembrane</keyword>